<proteinExistence type="inferred from homology"/>
<dbReference type="KEGG" id="msg:MSMEI_0463"/>
<evidence type="ECO:0000256" key="2">
    <source>
        <dbReference type="ARBA" id="ARBA00023027"/>
    </source>
</evidence>
<dbReference type="Pfam" id="PF03721">
    <property type="entry name" value="UDPG_MGDP_dh_N"/>
    <property type="match status" value="1"/>
</dbReference>
<dbReference type="GO" id="GO:0000271">
    <property type="term" value="P:polysaccharide biosynthetic process"/>
    <property type="evidence" value="ECO:0007669"/>
    <property type="project" value="InterPro"/>
</dbReference>
<dbReference type="GO" id="GO:0051287">
    <property type="term" value="F:NAD binding"/>
    <property type="evidence" value="ECO:0007669"/>
    <property type="project" value="InterPro"/>
</dbReference>
<evidence type="ECO:0000313" key="6">
    <source>
        <dbReference type="Proteomes" id="UP000006158"/>
    </source>
</evidence>
<dbReference type="NCBIfam" id="TIGR03026">
    <property type="entry name" value="NDP-sugDHase"/>
    <property type="match status" value="1"/>
</dbReference>
<dbReference type="GO" id="GO:0016616">
    <property type="term" value="F:oxidoreductase activity, acting on the CH-OH group of donors, NAD or NADP as acceptor"/>
    <property type="evidence" value="ECO:0007669"/>
    <property type="project" value="InterPro"/>
</dbReference>
<name>I7G3B5_MYCS2</name>
<dbReference type="InterPro" id="IPR036291">
    <property type="entry name" value="NAD(P)-bd_dom_sf"/>
</dbReference>
<feature type="domain" description="UDP-glucose/GDP-mannose dehydrogenase C-terminal" evidence="4">
    <location>
        <begin position="341"/>
        <end position="431"/>
    </location>
</feature>
<reference evidence="5 6" key="1">
    <citation type="journal article" date="2007" name="Genome Biol.">
        <title>Interrupted coding sequences in Mycobacterium smegmatis: authentic mutations or sequencing errors?</title>
        <authorList>
            <person name="Deshayes C."/>
            <person name="Perrodou E."/>
            <person name="Gallien S."/>
            <person name="Euphrasie D."/>
            <person name="Schaeffer C."/>
            <person name="Van-Dorsselaer A."/>
            <person name="Poch O."/>
            <person name="Lecompte O."/>
            <person name="Reyrat J.M."/>
        </authorList>
    </citation>
    <scope>NUCLEOTIDE SEQUENCE [LARGE SCALE GENOMIC DNA]</scope>
    <source>
        <strain evidence="6">ATCC 700084 / mc(2)155</strain>
    </source>
</reference>
<dbReference type="SUPFAM" id="SSF51735">
    <property type="entry name" value="NAD(P)-binding Rossmann-fold domains"/>
    <property type="match status" value="1"/>
</dbReference>
<dbReference type="InterPro" id="IPR014027">
    <property type="entry name" value="UDP-Glc/GDP-Man_DH_C"/>
</dbReference>
<dbReference type="PANTHER" id="PTHR43491">
    <property type="entry name" value="UDP-N-ACETYL-D-MANNOSAMINE DEHYDROGENASE"/>
    <property type="match status" value="1"/>
</dbReference>
<dbReference type="InterPro" id="IPR014026">
    <property type="entry name" value="UDP-Glc/GDP-Man_DH_dimer"/>
</dbReference>
<accession>I7G3B5</accession>
<organism evidence="5 6">
    <name type="scientific">Mycolicibacterium smegmatis (strain ATCC 700084 / mc(2)155)</name>
    <name type="common">Mycobacterium smegmatis</name>
    <dbReference type="NCBI Taxonomy" id="246196"/>
    <lineage>
        <taxon>Bacteria</taxon>
        <taxon>Bacillati</taxon>
        <taxon>Actinomycetota</taxon>
        <taxon>Actinomycetes</taxon>
        <taxon>Mycobacteriales</taxon>
        <taxon>Mycobacteriaceae</taxon>
        <taxon>Mycolicibacterium</taxon>
    </lineage>
</organism>
<dbReference type="SUPFAM" id="SSF52413">
    <property type="entry name" value="UDP-glucose/GDP-mannose dehydrogenase C-terminal domain"/>
    <property type="match status" value="1"/>
</dbReference>
<dbReference type="InterPro" id="IPR001732">
    <property type="entry name" value="UDP-Glc/GDP-Man_DH_N"/>
</dbReference>
<sequence>MTTRTSGTFADSQQENGEGRLLITLQRTTIAVVGLGYVGLPTALAFAEMGAEIIGCDLSEDRLTNIKTGDVDMLPRDRTRLLRQLDSFKLTTEPSAIGAADAVVVCVPTPVDPHQSPDLRALTAACANVVRYATKGQLLVLTSTTYVGCTHEMLVDPLQAAGFTVGKDIFVAFSPERIDPGVKDHAPERTPRVVGGVTPACTARAAALLRHTASSVHTVSSPESAEMTKLVENSFRAVNIALANEFSEVARELSVDVMEVIDAAATKPYGFMPFYPGPGVGGHCIPCDPHYLLWQLRARRFDSPLMRTAMTCIAARPRDVVSRAREMLAERGKPTQGARVLVVGVTYKPGVADLRESPALAIIDDLTAAGAVVSFTDPLVPMLRTPQAGTLTNHRSPEHDEWDLVLVHHWAEELRDWVSAQPVVLDTTFGRRG</sequence>
<protein>
    <submittedName>
        <fullName evidence="5">UDP-glucose/GDP-mannose dehydrogenase</fullName>
    </submittedName>
</protein>
<reference evidence="5 6" key="2">
    <citation type="journal article" date="2009" name="Genome Res.">
        <title>Ortho-proteogenomics: multiple proteomes investigation through orthology and a new MS-based protocol.</title>
        <authorList>
            <person name="Gallien S."/>
            <person name="Perrodou E."/>
            <person name="Carapito C."/>
            <person name="Deshayes C."/>
            <person name="Reyrat J.M."/>
            <person name="Van Dorsselaer A."/>
            <person name="Poch O."/>
            <person name="Schaeffer C."/>
            <person name="Lecompte O."/>
        </authorList>
    </citation>
    <scope>NUCLEOTIDE SEQUENCE [LARGE SCALE GENOMIC DNA]</scope>
    <source>
        <strain evidence="6">ATCC 700084 / mc(2)155</strain>
    </source>
</reference>
<evidence type="ECO:0000256" key="3">
    <source>
        <dbReference type="PIRNR" id="PIRNR000124"/>
    </source>
</evidence>
<dbReference type="SUPFAM" id="SSF48179">
    <property type="entry name" value="6-phosphogluconate dehydrogenase C-terminal domain-like"/>
    <property type="match status" value="1"/>
</dbReference>
<gene>
    <name evidence="5" type="ordered locus">MSMEI_0463</name>
</gene>
<dbReference type="Pfam" id="PF00984">
    <property type="entry name" value="UDPG_MGDP_dh"/>
    <property type="match status" value="1"/>
</dbReference>
<dbReference type="InterPro" id="IPR017476">
    <property type="entry name" value="UDP-Glc/GDP-Man"/>
</dbReference>
<dbReference type="InterPro" id="IPR028359">
    <property type="entry name" value="UDP_ManNAc/GlcNAc_DH"/>
</dbReference>
<dbReference type="InterPro" id="IPR008927">
    <property type="entry name" value="6-PGluconate_DH-like_C_sf"/>
</dbReference>
<evidence type="ECO:0000313" key="5">
    <source>
        <dbReference type="EMBL" id="AFP36944.1"/>
    </source>
</evidence>
<dbReference type="Proteomes" id="UP000006158">
    <property type="component" value="Chromosome"/>
</dbReference>
<dbReference type="PIRSF" id="PIRSF000124">
    <property type="entry name" value="UDPglc_GDPman_dh"/>
    <property type="match status" value="1"/>
</dbReference>
<dbReference type="AlphaFoldDB" id="I7G3B5"/>
<keyword evidence="1" id="KW-0560">Oxidoreductase</keyword>
<keyword evidence="2" id="KW-0520">NAD</keyword>
<dbReference type="PATRIC" id="fig|246196.56.peg.474"/>
<dbReference type="PANTHER" id="PTHR43491:SF1">
    <property type="entry name" value="UDP-N-ACETYL-D-MANNOSAMINE DEHYDROGENASE"/>
    <property type="match status" value="1"/>
</dbReference>
<comment type="similarity">
    <text evidence="3">Belongs to the UDP-glucose/GDP-mannose dehydrogenase family.</text>
</comment>
<dbReference type="GO" id="GO:0016628">
    <property type="term" value="F:oxidoreductase activity, acting on the CH-CH group of donors, NAD or NADP as acceptor"/>
    <property type="evidence" value="ECO:0007669"/>
    <property type="project" value="InterPro"/>
</dbReference>
<dbReference type="EMBL" id="CP001663">
    <property type="protein sequence ID" value="AFP36944.1"/>
    <property type="molecule type" value="Genomic_DNA"/>
</dbReference>
<evidence type="ECO:0000259" key="4">
    <source>
        <dbReference type="SMART" id="SM00984"/>
    </source>
</evidence>
<dbReference type="PIRSF" id="PIRSF500136">
    <property type="entry name" value="UDP_ManNAc_DH"/>
    <property type="match status" value="1"/>
</dbReference>
<dbReference type="SMART" id="SM00984">
    <property type="entry name" value="UDPG_MGDP_dh_C"/>
    <property type="match status" value="1"/>
</dbReference>
<dbReference type="Pfam" id="PF03720">
    <property type="entry name" value="UDPG_MGDP_dh_C"/>
    <property type="match status" value="1"/>
</dbReference>
<evidence type="ECO:0000256" key="1">
    <source>
        <dbReference type="ARBA" id="ARBA00023002"/>
    </source>
</evidence>
<dbReference type="Gene3D" id="3.40.50.720">
    <property type="entry name" value="NAD(P)-binding Rossmann-like Domain"/>
    <property type="match status" value="2"/>
</dbReference>
<dbReference type="InterPro" id="IPR036220">
    <property type="entry name" value="UDP-Glc/GDP-Man_DH_C_sf"/>
</dbReference>